<dbReference type="Gene3D" id="2.40.50.180">
    <property type="entry name" value="CheA-289, Domain 4"/>
    <property type="match status" value="1"/>
</dbReference>
<dbReference type="InterPro" id="IPR036061">
    <property type="entry name" value="CheW-like_dom_sf"/>
</dbReference>
<dbReference type="InterPro" id="IPR039315">
    <property type="entry name" value="CheW"/>
</dbReference>
<evidence type="ECO:0000313" key="5">
    <source>
        <dbReference type="EMBL" id="POP53149.1"/>
    </source>
</evidence>
<comment type="subcellular location">
    <subcellularLocation>
        <location evidence="1">Cytoplasm</location>
    </subcellularLocation>
</comment>
<dbReference type="GO" id="GO:0005829">
    <property type="term" value="C:cytosol"/>
    <property type="evidence" value="ECO:0007669"/>
    <property type="project" value="TreeGrafter"/>
</dbReference>
<dbReference type="SMART" id="SM00260">
    <property type="entry name" value="CheW"/>
    <property type="match status" value="1"/>
</dbReference>
<dbReference type="GO" id="GO:0007165">
    <property type="term" value="P:signal transduction"/>
    <property type="evidence" value="ECO:0007669"/>
    <property type="project" value="InterPro"/>
</dbReference>
<dbReference type="CDD" id="cd00732">
    <property type="entry name" value="CheW"/>
    <property type="match status" value="1"/>
</dbReference>
<evidence type="ECO:0000256" key="2">
    <source>
        <dbReference type="ARBA" id="ARBA00021483"/>
    </source>
</evidence>
<evidence type="ECO:0000256" key="1">
    <source>
        <dbReference type="ARBA" id="ARBA00004496"/>
    </source>
</evidence>
<dbReference type="PANTHER" id="PTHR22617:SF45">
    <property type="entry name" value="CHEMOTAXIS PROTEIN CHEW"/>
    <property type="match status" value="1"/>
</dbReference>
<dbReference type="InterPro" id="IPR002545">
    <property type="entry name" value="CheW-lke_dom"/>
</dbReference>
<dbReference type="Pfam" id="PF01584">
    <property type="entry name" value="CheW"/>
    <property type="match status" value="1"/>
</dbReference>
<dbReference type="SUPFAM" id="SSF50341">
    <property type="entry name" value="CheW-like"/>
    <property type="match status" value="1"/>
</dbReference>
<dbReference type="Proteomes" id="UP000237222">
    <property type="component" value="Unassembled WGS sequence"/>
</dbReference>
<name>A0A2S4HGS7_9GAMM</name>
<dbReference type="PROSITE" id="PS50851">
    <property type="entry name" value="CHEW"/>
    <property type="match status" value="1"/>
</dbReference>
<dbReference type="PANTHER" id="PTHR22617">
    <property type="entry name" value="CHEMOTAXIS SENSOR HISTIDINE KINASE-RELATED"/>
    <property type="match status" value="1"/>
</dbReference>
<feature type="domain" description="CheW-like" evidence="4">
    <location>
        <begin position="16"/>
        <end position="160"/>
    </location>
</feature>
<reference evidence="5" key="1">
    <citation type="submission" date="2018-01" db="EMBL/GenBank/DDBJ databases">
        <authorList>
            <person name="Yu X.-D."/>
        </authorList>
    </citation>
    <scope>NUCLEOTIDE SEQUENCE</scope>
    <source>
        <strain evidence="5">ZX-21</strain>
    </source>
</reference>
<dbReference type="RefSeq" id="WP_103684091.1">
    <property type="nucleotide sequence ID" value="NZ_PQGG01000019.1"/>
</dbReference>
<dbReference type="OrthoDB" id="9790406at2"/>
<evidence type="ECO:0000259" key="4">
    <source>
        <dbReference type="PROSITE" id="PS50851"/>
    </source>
</evidence>
<sequence>MSHADIMAGSNAESDSKQYLTFYLNGEEYGVEILRVQGIQGWDTVTPIPHSPEYILGVMNLRGAIVPIIDLRKRFNMPDMDIGKTTVIIVVKTHNDGESRTIGMVTDAVSEVYSIDENALQPLPDFGGSVSSEFVKGLSTIEDKMLILLDIDRLLDIRDKLAPNSQSSAA</sequence>
<dbReference type="Gene3D" id="2.30.30.40">
    <property type="entry name" value="SH3 Domains"/>
    <property type="match status" value="1"/>
</dbReference>
<accession>A0A2S4HGS7</accession>
<dbReference type="AlphaFoldDB" id="A0A2S4HGS7"/>
<organism evidence="5 6">
    <name type="scientific">Zhongshania marina</name>
    <dbReference type="NCBI Taxonomy" id="2304603"/>
    <lineage>
        <taxon>Bacteria</taxon>
        <taxon>Pseudomonadati</taxon>
        <taxon>Pseudomonadota</taxon>
        <taxon>Gammaproteobacteria</taxon>
        <taxon>Cellvibrionales</taxon>
        <taxon>Spongiibacteraceae</taxon>
        <taxon>Zhongshania</taxon>
    </lineage>
</organism>
<evidence type="ECO:0000256" key="3">
    <source>
        <dbReference type="ARBA" id="ARBA00022490"/>
    </source>
</evidence>
<protein>
    <recommendedName>
        <fullName evidence="2">Chemotaxis protein CheW</fullName>
    </recommendedName>
</protein>
<dbReference type="GO" id="GO:0006935">
    <property type="term" value="P:chemotaxis"/>
    <property type="evidence" value="ECO:0007669"/>
    <property type="project" value="InterPro"/>
</dbReference>
<keyword evidence="3" id="KW-0963">Cytoplasm</keyword>
<comment type="caution">
    <text evidence="5">The sequence shown here is derived from an EMBL/GenBank/DDBJ whole genome shotgun (WGS) entry which is preliminary data.</text>
</comment>
<proteinExistence type="predicted"/>
<gene>
    <name evidence="5" type="ORF">C0068_08650</name>
</gene>
<dbReference type="EMBL" id="PQGG01000019">
    <property type="protein sequence ID" value="POP53149.1"/>
    <property type="molecule type" value="Genomic_DNA"/>
</dbReference>
<evidence type="ECO:0000313" key="6">
    <source>
        <dbReference type="Proteomes" id="UP000237222"/>
    </source>
</evidence>